<dbReference type="STRING" id="1748243.Tel_07335"/>
<reference evidence="2" key="1">
    <citation type="submission" date="2015-10" db="EMBL/GenBank/DDBJ databases">
        <title>Description of Candidatus Tenderia electrophaga gen. nov, sp. nov., an Uncultivated Electroautotroph from a Biocathode Enrichment.</title>
        <authorList>
            <person name="Eddie B.J."/>
            <person name="Malanoski A.P."/>
            <person name="Wang Z."/>
            <person name="Hall R.J."/>
            <person name="Oh S.D."/>
            <person name="Heiner C."/>
            <person name="Lin B."/>
            <person name="Strycharz-Glaven S.M."/>
        </authorList>
    </citation>
    <scope>NUCLEOTIDE SEQUENCE [LARGE SCALE GENOMIC DNA]</scope>
    <source>
        <strain evidence="2">NRL1</strain>
    </source>
</reference>
<feature type="transmembrane region" description="Helical" evidence="1">
    <location>
        <begin position="202"/>
        <end position="222"/>
    </location>
</feature>
<sequence length="307" mass="33225">MRGPLQAMLVTAALALVSLVPILGVVSMLSGAALALVTLRHGARQGITVLLGAGVITGVFMYFVFGAMALGFVFLLLWLPLLLLALVLRSSASWSIVIDAATALGLAGIVVFYLLTGDPVQFWQNVLSQMVELMSAQGGGMEGMETIQNQLPMFSRWLTGMLAGALVMGQILSLMVGRWWQALLYNPGGFRQEFLELRQSRLAAMVLLAILVLSLPDLGGVSDMAGDMMIVMVTVYSIVGLALVHALVDRTGRHVGWLVALYLFLFILPPQAMLLLASAGFADSWVNFRRRLSSLQQKSDDDRNDNQ</sequence>
<protein>
    <recommendedName>
        <fullName evidence="4">DUF2232 domain-containing protein</fullName>
    </recommendedName>
</protein>
<name>A0A0S2TCW1_9GAMM</name>
<keyword evidence="1" id="KW-0472">Membrane</keyword>
<feature type="transmembrane region" description="Helical" evidence="1">
    <location>
        <begin position="157"/>
        <end position="181"/>
    </location>
</feature>
<dbReference type="KEGG" id="tee:Tel_07335"/>
<feature type="transmembrane region" description="Helical" evidence="1">
    <location>
        <begin position="94"/>
        <end position="115"/>
    </location>
</feature>
<evidence type="ECO:0000256" key="1">
    <source>
        <dbReference type="SAM" id="Phobius"/>
    </source>
</evidence>
<keyword evidence="3" id="KW-1185">Reference proteome</keyword>
<proteinExistence type="predicted"/>
<gene>
    <name evidence="2" type="ORF">Tel_07335</name>
</gene>
<organism evidence="2 3">
    <name type="scientific">Candidatus Tenderia electrophaga</name>
    <dbReference type="NCBI Taxonomy" id="1748243"/>
    <lineage>
        <taxon>Bacteria</taxon>
        <taxon>Pseudomonadati</taxon>
        <taxon>Pseudomonadota</taxon>
        <taxon>Gammaproteobacteria</taxon>
        <taxon>Candidatus Tenderiales</taxon>
        <taxon>Candidatus Tenderiaceae</taxon>
        <taxon>Candidatus Tenderia</taxon>
    </lineage>
</organism>
<keyword evidence="1" id="KW-0812">Transmembrane</keyword>
<feature type="transmembrane region" description="Helical" evidence="1">
    <location>
        <begin position="59"/>
        <end position="87"/>
    </location>
</feature>
<accession>A0A0S2TCW1</accession>
<evidence type="ECO:0000313" key="3">
    <source>
        <dbReference type="Proteomes" id="UP000055136"/>
    </source>
</evidence>
<dbReference type="Proteomes" id="UP000055136">
    <property type="component" value="Chromosome"/>
</dbReference>
<evidence type="ECO:0008006" key="4">
    <source>
        <dbReference type="Google" id="ProtNLM"/>
    </source>
</evidence>
<dbReference type="InterPro" id="IPR018710">
    <property type="entry name" value="DUF2232"/>
</dbReference>
<feature type="transmembrane region" description="Helical" evidence="1">
    <location>
        <begin position="255"/>
        <end position="282"/>
    </location>
</feature>
<dbReference type="AlphaFoldDB" id="A0A0S2TCW1"/>
<feature type="transmembrane region" description="Helical" evidence="1">
    <location>
        <begin position="228"/>
        <end position="248"/>
    </location>
</feature>
<dbReference type="EMBL" id="CP013099">
    <property type="protein sequence ID" value="ALP52983.1"/>
    <property type="molecule type" value="Genomic_DNA"/>
</dbReference>
<evidence type="ECO:0000313" key="2">
    <source>
        <dbReference type="EMBL" id="ALP52983.1"/>
    </source>
</evidence>
<keyword evidence="1" id="KW-1133">Transmembrane helix</keyword>
<dbReference type="Pfam" id="PF09991">
    <property type="entry name" value="DUF2232"/>
    <property type="match status" value="1"/>
</dbReference>